<dbReference type="EMBL" id="JH000692">
    <property type="protein sequence ID" value="EGW07189.1"/>
    <property type="molecule type" value="Genomic_DNA"/>
</dbReference>
<protein>
    <submittedName>
        <fullName evidence="6">Coiled-coil domain containing 121, retrogene 3</fullName>
    </submittedName>
    <submittedName>
        <fullName evidence="5">Coiled-coil domain-containing protein 121</fullName>
    </submittedName>
</protein>
<name>G3HTB8_CRIGR</name>
<reference evidence="6" key="3">
    <citation type="submission" date="2025-05" db="UniProtKB">
        <authorList>
            <consortium name="Ensembl"/>
        </authorList>
    </citation>
    <scope>IDENTIFICATION</scope>
</reference>
<feature type="domain" description="DUF4515" evidence="4">
    <location>
        <begin position="200"/>
        <end position="405"/>
    </location>
</feature>
<feature type="coiled-coil region" evidence="2">
    <location>
        <begin position="159"/>
        <end position="200"/>
    </location>
</feature>
<evidence type="ECO:0000313" key="5">
    <source>
        <dbReference type="EMBL" id="EGW07189.1"/>
    </source>
</evidence>
<dbReference type="PaxDb" id="10029-XP_007645404.1"/>
<dbReference type="PANTHER" id="PTHR14845:SF10">
    <property type="entry name" value="COILED-COIL DOMAIN CONTAINING 121, RETROGENE 3"/>
    <property type="match status" value="1"/>
</dbReference>
<dbReference type="InterPro" id="IPR032777">
    <property type="entry name" value="DUF4515"/>
</dbReference>
<reference evidence="7" key="1">
    <citation type="journal article" date="2011" name="Nat. Biotechnol.">
        <title>The genomic sequence of the Chinese hamster ovary (CHO)-K1 cell line.</title>
        <authorList>
            <person name="Xu X."/>
            <person name="Nagarajan H."/>
            <person name="Lewis N.E."/>
            <person name="Pan S."/>
            <person name="Cai Z."/>
            <person name="Liu X."/>
            <person name="Chen W."/>
            <person name="Xie M."/>
            <person name="Wang W."/>
            <person name="Hammond S."/>
            <person name="Andersen M.R."/>
            <person name="Neff N."/>
            <person name="Passarelli B."/>
            <person name="Koh W."/>
            <person name="Fan H.C."/>
            <person name="Wang J."/>
            <person name="Gui Y."/>
            <person name="Lee K.H."/>
            <person name="Betenbaugh M.J."/>
            <person name="Quake S.R."/>
            <person name="Famili I."/>
            <person name="Palsson B.O."/>
            <person name="Wang J."/>
        </authorList>
    </citation>
    <scope>NUCLEOTIDE SEQUENCE [LARGE SCALE GENOMIC DNA]</scope>
    <source>
        <strain evidence="7">CHO K1 cell line</strain>
    </source>
</reference>
<evidence type="ECO:0000256" key="3">
    <source>
        <dbReference type="SAM" id="MobiDB-lite"/>
    </source>
</evidence>
<dbReference type="Proteomes" id="UP000694386">
    <property type="component" value="Unplaced"/>
</dbReference>
<organism evidence="5 7">
    <name type="scientific">Cricetulus griseus</name>
    <name type="common">Chinese hamster</name>
    <name type="synonym">Cricetulus barabensis griseus</name>
    <dbReference type="NCBI Taxonomy" id="10029"/>
    <lineage>
        <taxon>Eukaryota</taxon>
        <taxon>Metazoa</taxon>
        <taxon>Chordata</taxon>
        <taxon>Craniata</taxon>
        <taxon>Vertebrata</taxon>
        <taxon>Euteleostomi</taxon>
        <taxon>Mammalia</taxon>
        <taxon>Eutheria</taxon>
        <taxon>Euarchontoglires</taxon>
        <taxon>Glires</taxon>
        <taxon>Rodentia</taxon>
        <taxon>Myomorpha</taxon>
        <taxon>Muroidea</taxon>
        <taxon>Cricetidae</taxon>
        <taxon>Cricetinae</taxon>
        <taxon>Cricetulus</taxon>
    </lineage>
</organism>
<feature type="region of interest" description="Disordered" evidence="3">
    <location>
        <begin position="1"/>
        <end position="39"/>
    </location>
</feature>
<reference evidence="5" key="2">
    <citation type="submission" date="2011-08" db="EMBL/GenBank/DDBJ databases">
        <title>The genomic sequence of the Chinese hamster ovary CHO-K1 cell line.</title>
        <authorList>
            <person name="Xu X."/>
            <person name="Nagarajan H."/>
            <person name="Lewis N.E."/>
            <person name="Pan S."/>
            <person name="Cai Z."/>
            <person name="Liu X."/>
            <person name="Chen W."/>
            <person name="Xie M."/>
            <person name="Wang W."/>
            <person name="Hammond S."/>
            <person name="Andersen M.R."/>
            <person name="Neff N."/>
            <person name="Passarelli B."/>
            <person name="Koh W."/>
            <person name="Fan C.H."/>
            <person name="Wang J."/>
            <person name="Gui Y."/>
            <person name="Lee K.H."/>
            <person name="Betenbaugh M.J."/>
            <person name="Quake S.R."/>
            <person name="Famili I."/>
            <person name="Palsson B.O."/>
            <person name="Wang J."/>
        </authorList>
    </citation>
    <scope>NUCLEOTIDE SEQUENCE</scope>
</reference>
<evidence type="ECO:0000256" key="2">
    <source>
        <dbReference type="SAM" id="Coils"/>
    </source>
</evidence>
<feature type="region of interest" description="Disordered" evidence="3">
    <location>
        <begin position="411"/>
        <end position="444"/>
    </location>
</feature>
<dbReference type="STRING" id="10029.G3HTB8"/>
<feature type="coiled-coil region" evidence="2">
    <location>
        <begin position="335"/>
        <end position="398"/>
    </location>
</feature>
<feature type="compositionally biased region" description="Polar residues" evidence="3">
    <location>
        <begin position="421"/>
        <end position="444"/>
    </location>
</feature>
<evidence type="ECO:0000259" key="4">
    <source>
        <dbReference type="Pfam" id="PF14988"/>
    </source>
</evidence>
<proteinExistence type="predicted"/>
<sequence length="444" mass="51754">MESQGQDHTTWDTRNRRPTLVYDSQGGRAAGPPSLPEREEPAFTYQGLHCRPCLARRKAICEFRVRWPELVLLDQKEKEEVLTLIGLRPSDMQVHEASACSSGVSISNTNLESCPSELLDSKTEFAVDPQPQPTSSTPAAILKRYLKPELLTRREKRVRRKILATMSELELEMEAVKSRRSELMMNIKELKKEMALEETDNKLFLEFLKLKQNDSQKKYDSLWKYYRQQRQEIEDRRQELVSAFASHTDDLQKQLLQSRKLESHFRRKLNALSPVAQVKRSQDQKIKALELEKASIVVDISLEDQEAHFQFLKERAALEKQVEELNLLESGEDITMELKKKAKALEVKAKKAHKDLYQDINAENKRLQTQLQQLDQEFCELEARKKKLEQKKQQWKEQQWYLEALARGRQRLQQQECRPPKSQTAPHPTRGPSTGCQPRTNPKK</sequence>
<accession>G3HTB8</accession>
<dbReference type="Ensembl" id="ENSCGRT00001014797.1">
    <property type="protein sequence ID" value="ENSCGRP00001010573.1"/>
    <property type="gene ID" value="ENSCGRG00001012434.1"/>
</dbReference>
<dbReference type="AlphaFoldDB" id="G3HTB8"/>
<gene>
    <name evidence="6" type="primary">LOC103164118</name>
    <name evidence="5" type="ORF">I79_014140</name>
</gene>
<dbReference type="Proteomes" id="UP000001075">
    <property type="component" value="Unassembled WGS sequence"/>
</dbReference>
<evidence type="ECO:0000313" key="6">
    <source>
        <dbReference type="Ensembl" id="ENSCGRP00001010573.1"/>
    </source>
</evidence>
<evidence type="ECO:0000256" key="1">
    <source>
        <dbReference type="ARBA" id="ARBA00023054"/>
    </source>
</evidence>
<dbReference type="Pfam" id="PF14988">
    <property type="entry name" value="DUF4515"/>
    <property type="match status" value="1"/>
</dbReference>
<dbReference type="eggNOG" id="ENOG502RXQ4">
    <property type="taxonomic scope" value="Eukaryota"/>
</dbReference>
<evidence type="ECO:0000313" key="7">
    <source>
        <dbReference type="Proteomes" id="UP000001075"/>
    </source>
</evidence>
<keyword evidence="1 2" id="KW-0175">Coiled coil</keyword>
<dbReference type="GlyGen" id="G3HTB8">
    <property type="glycosylation" value="2 sites"/>
</dbReference>
<dbReference type="PANTHER" id="PTHR14845">
    <property type="entry name" value="COILED-COIL DOMAIN-CONTAINING 166"/>
    <property type="match status" value="1"/>
</dbReference>